<proteinExistence type="predicted"/>
<evidence type="ECO:0000313" key="3">
    <source>
        <dbReference type="Proteomes" id="UP000663760"/>
    </source>
</evidence>
<dbReference type="EMBL" id="LR746269">
    <property type="protein sequence ID" value="CAA7398675.1"/>
    <property type="molecule type" value="Genomic_DNA"/>
</dbReference>
<dbReference type="Proteomes" id="UP000663760">
    <property type="component" value="Chromosome 6"/>
</dbReference>
<name>A0A7I8KNZ8_SPIIN</name>
<feature type="compositionally biased region" description="Basic and acidic residues" evidence="1">
    <location>
        <begin position="116"/>
        <end position="133"/>
    </location>
</feature>
<evidence type="ECO:0000313" key="2">
    <source>
        <dbReference type="EMBL" id="CAA7398675.1"/>
    </source>
</evidence>
<dbReference type="AlphaFoldDB" id="A0A7I8KNZ8"/>
<accession>A0A7I8KNZ8</accession>
<gene>
    <name evidence="2" type="ORF">SI8410_06009340</name>
</gene>
<protein>
    <submittedName>
        <fullName evidence="2">Uncharacterized protein</fullName>
    </submittedName>
</protein>
<sequence>MVVPDQGALLTLDPRASTAGEQVSHCVSLPHLQSIPHFEQQQPAGRLPVDGDDVLHRELPEAEADPPDPLEEMVSAGPLQVPVEAARPEGNVVGADGDAQGLRHRVDVPGVDSDGGAERRGAADELRDHDDAPPRAALRRRSRAPLPADGVLVGHQVHAVPHGVDHAALSDGVEGDPLVGGQPPVDEDNRVVPWNGEAAVYLIGDGDHLVQQFLHLLPAAPRRVGDLDEDRSSPPFWELEADALEQIDVVDAQEHRPAVELLHQLAGLLAGRRRPHNRLQLPNVHADREDLDADDPPVVFEADEPSLGPVVDPQHPAAAGEEMAGVIEGVEADHVGVEQRLEDLLPNGKRPVDLRGGEGGVEEEAELDAVKPAAEEGGENQQMVVVDPDVVLVGVKDLRHLVGEGLVGGDVGLPEGAVEAGGAGGGGDRLRVVEQRPEVALAEAVTGTQRNFSYRTGSWLVTMIRRSRGKGESQAPATKGGTGSSEEWPVAPPIPPESEMMPGTVTARERRGFSGLVGEAKSTAV</sequence>
<feature type="region of interest" description="Disordered" evidence="1">
    <location>
        <begin position="465"/>
        <end position="502"/>
    </location>
</feature>
<reference evidence="2" key="1">
    <citation type="submission" date="2020-02" db="EMBL/GenBank/DDBJ databases">
        <authorList>
            <person name="Scholz U."/>
            <person name="Mascher M."/>
            <person name="Fiebig A."/>
        </authorList>
    </citation>
    <scope>NUCLEOTIDE SEQUENCE</scope>
</reference>
<organism evidence="2 3">
    <name type="scientific">Spirodela intermedia</name>
    <name type="common">Intermediate duckweed</name>
    <dbReference type="NCBI Taxonomy" id="51605"/>
    <lineage>
        <taxon>Eukaryota</taxon>
        <taxon>Viridiplantae</taxon>
        <taxon>Streptophyta</taxon>
        <taxon>Embryophyta</taxon>
        <taxon>Tracheophyta</taxon>
        <taxon>Spermatophyta</taxon>
        <taxon>Magnoliopsida</taxon>
        <taxon>Liliopsida</taxon>
        <taxon>Araceae</taxon>
        <taxon>Lemnoideae</taxon>
        <taxon>Spirodela</taxon>
    </lineage>
</organism>
<feature type="region of interest" description="Disordered" evidence="1">
    <location>
        <begin position="105"/>
        <end position="143"/>
    </location>
</feature>
<keyword evidence="3" id="KW-1185">Reference proteome</keyword>
<evidence type="ECO:0000256" key="1">
    <source>
        <dbReference type="SAM" id="MobiDB-lite"/>
    </source>
</evidence>